<evidence type="ECO:0000313" key="1">
    <source>
        <dbReference type="EMBL" id="MEB3040579.1"/>
    </source>
</evidence>
<organism evidence="1 2">
    <name type="scientific">Capnocytophaga gingivalis</name>
    <dbReference type="NCBI Taxonomy" id="1017"/>
    <lineage>
        <taxon>Bacteria</taxon>
        <taxon>Pseudomonadati</taxon>
        <taxon>Bacteroidota</taxon>
        <taxon>Flavobacteriia</taxon>
        <taxon>Flavobacteriales</taxon>
        <taxon>Flavobacteriaceae</taxon>
        <taxon>Capnocytophaga</taxon>
    </lineage>
</organism>
<evidence type="ECO:0008006" key="3">
    <source>
        <dbReference type="Google" id="ProtNLM"/>
    </source>
</evidence>
<dbReference type="EMBL" id="JAYKBV010000009">
    <property type="protein sequence ID" value="MEB3040579.1"/>
    <property type="molecule type" value="Genomic_DNA"/>
</dbReference>
<evidence type="ECO:0000313" key="2">
    <source>
        <dbReference type="Proteomes" id="UP001324270"/>
    </source>
</evidence>
<keyword evidence="2" id="KW-1185">Reference proteome</keyword>
<dbReference type="RefSeq" id="WP_314055072.1">
    <property type="nucleotide sequence ID" value="NZ_CAUPXI010000007.1"/>
</dbReference>
<accession>A0ABU5Y9G4</accession>
<sequence>MIAMGSPKAGNHNDLYEIEEVLKEILTLLKEAEIEYKILFFNADKKFDSKSLRTCLGSKGIIANIKPNPRNGK</sequence>
<dbReference type="Proteomes" id="UP001324270">
    <property type="component" value="Unassembled WGS sequence"/>
</dbReference>
<protein>
    <recommendedName>
        <fullName evidence="3">Transposase IS4-like domain-containing protein</fullName>
    </recommendedName>
</protein>
<gene>
    <name evidence="1" type="ORF">VJJ49_07715</name>
</gene>
<reference evidence="1 2" key="1">
    <citation type="submission" date="2023-12" db="EMBL/GenBank/DDBJ databases">
        <title>Genomic sequences of Capnocytophaga and Parvimonas strains.</title>
        <authorList>
            <person name="Watt R.M."/>
            <person name="Wang M."/>
            <person name="Yang T."/>
            <person name="Tong W.M."/>
        </authorList>
    </citation>
    <scope>NUCLEOTIDE SEQUENCE [LARGE SCALE GENOMIC DNA]</scope>
    <source>
        <strain evidence="1 2">CCUG 13156</strain>
    </source>
</reference>
<name>A0ABU5Y9G4_9FLAO</name>
<proteinExistence type="predicted"/>
<comment type="caution">
    <text evidence="1">The sequence shown here is derived from an EMBL/GenBank/DDBJ whole genome shotgun (WGS) entry which is preliminary data.</text>
</comment>